<gene>
    <name evidence="1" type="ORF">BDN72DRAFT_623207</name>
</gene>
<keyword evidence="2" id="KW-1185">Reference proteome</keyword>
<reference evidence="1 2" key="1">
    <citation type="journal article" date="2019" name="Nat. Ecol. Evol.">
        <title>Megaphylogeny resolves global patterns of mushroom evolution.</title>
        <authorList>
            <person name="Varga T."/>
            <person name="Krizsan K."/>
            <person name="Foldi C."/>
            <person name="Dima B."/>
            <person name="Sanchez-Garcia M."/>
            <person name="Sanchez-Ramirez S."/>
            <person name="Szollosi G.J."/>
            <person name="Szarkandi J.G."/>
            <person name="Papp V."/>
            <person name="Albert L."/>
            <person name="Andreopoulos W."/>
            <person name="Angelini C."/>
            <person name="Antonin V."/>
            <person name="Barry K.W."/>
            <person name="Bougher N.L."/>
            <person name="Buchanan P."/>
            <person name="Buyck B."/>
            <person name="Bense V."/>
            <person name="Catcheside P."/>
            <person name="Chovatia M."/>
            <person name="Cooper J."/>
            <person name="Damon W."/>
            <person name="Desjardin D."/>
            <person name="Finy P."/>
            <person name="Geml J."/>
            <person name="Haridas S."/>
            <person name="Hughes K."/>
            <person name="Justo A."/>
            <person name="Karasinski D."/>
            <person name="Kautmanova I."/>
            <person name="Kiss B."/>
            <person name="Kocsube S."/>
            <person name="Kotiranta H."/>
            <person name="LaButti K.M."/>
            <person name="Lechner B.E."/>
            <person name="Liimatainen K."/>
            <person name="Lipzen A."/>
            <person name="Lukacs Z."/>
            <person name="Mihaltcheva S."/>
            <person name="Morgado L.N."/>
            <person name="Niskanen T."/>
            <person name="Noordeloos M.E."/>
            <person name="Ohm R.A."/>
            <person name="Ortiz-Santana B."/>
            <person name="Ovrebo C."/>
            <person name="Racz N."/>
            <person name="Riley R."/>
            <person name="Savchenko A."/>
            <person name="Shiryaev A."/>
            <person name="Soop K."/>
            <person name="Spirin V."/>
            <person name="Szebenyi C."/>
            <person name="Tomsovsky M."/>
            <person name="Tulloss R.E."/>
            <person name="Uehling J."/>
            <person name="Grigoriev I.V."/>
            <person name="Vagvolgyi C."/>
            <person name="Papp T."/>
            <person name="Martin F.M."/>
            <person name="Miettinen O."/>
            <person name="Hibbett D.S."/>
            <person name="Nagy L.G."/>
        </authorList>
    </citation>
    <scope>NUCLEOTIDE SEQUENCE [LARGE SCALE GENOMIC DNA]</scope>
    <source>
        <strain evidence="1 2">NL-1719</strain>
    </source>
</reference>
<evidence type="ECO:0000313" key="1">
    <source>
        <dbReference type="EMBL" id="TFK69175.1"/>
    </source>
</evidence>
<accession>A0ACD3ATQ2</accession>
<organism evidence="1 2">
    <name type="scientific">Pluteus cervinus</name>
    <dbReference type="NCBI Taxonomy" id="181527"/>
    <lineage>
        <taxon>Eukaryota</taxon>
        <taxon>Fungi</taxon>
        <taxon>Dikarya</taxon>
        <taxon>Basidiomycota</taxon>
        <taxon>Agaricomycotina</taxon>
        <taxon>Agaricomycetes</taxon>
        <taxon>Agaricomycetidae</taxon>
        <taxon>Agaricales</taxon>
        <taxon>Pluteineae</taxon>
        <taxon>Pluteaceae</taxon>
        <taxon>Pluteus</taxon>
    </lineage>
</organism>
<proteinExistence type="predicted"/>
<dbReference type="Proteomes" id="UP000308600">
    <property type="component" value="Unassembled WGS sequence"/>
</dbReference>
<evidence type="ECO:0000313" key="2">
    <source>
        <dbReference type="Proteomes" id="UP000308600"/>
    </source>
</evidence>
<dbReference type="EMBL" id="ML208335">
    <property type="protein sequence ID" value="TFK69175.1"/>
    <property type="molecule type" value="Genomic_DNA"/>
</dbReference>
<sequence length="1125" mass="119881">MKFFFALSAGLLLFAGNVLADDPPTDPFTCAPDRPCKIGCCGNTGVCGLGPDFCAPANCTSSCDQKSDCDPGWGSQWSSAESCPLNVCCSRFGFCGTTEEFCGTTQVKAPSCSGNTVSNRVVGYYEGWSTTRACDGMFPENVPYLSYTHLNYAFAFVDPNTFAVSPMSDLDTQLFSRFTGLKSVNPGLQTWISIGGWSMNDLDQPTATTFSDLAGSSSAQSSFFSSLLTFMGTYGFDGVDIDWEYPVAPERGGKPADMANYVSFLKNLKNALGSSGHNYGLTITIPSSYWYMQHFDIVSIGNIIDWFNVMTYDLHGTWDSTDPYIGPVVNAHTNLTEIDQTLSLLWRNNIDPAKVTLGIGFYGRSFTLSDPSCKTPGCPFSGGGNPGECTASAGTLSYAEIERVIEAGATVTLDSTAAVKIVTYDNDQWVSYDDQETLQLKVNYANSHCLGGVMVWAASTDDSSGSAATALNGATGRSTFTPAQLAMVPSAVGQCIWGECGQNCPSGLSAAQRSDGSNRGNVGIYTGCPSGQTRNYCCPSNNVPTCQWRGTAPLCRHADCLDGEVAVASDTSATGASCWFNHKNLCCQETSSTAAIGSCEWVGSAPICSAQALLGPAFFYSAASCPSDHPSALTTGKEGAGGEQQCARLGGYKSLCCNDPPPYTGCAWYQASGSWLNWAAATTLIGFYPCKGECPAGKVPIAADDTGCWSGTSYFCCDNPAGDAVTPPNDNLCAIPDDLFVESNEPDEDGVVGDYIEVYEFESDCFVAGESGSGDPTNPASQYERRWFDNATEYTPDPNDDEGFLRDREEHIQNLIIRGKSRLQAICGNGPGPTRTGRTNSFRTQPYPPVANLARAGRLFISQAKPLGCAAAGLVAQAARSVGSRYVTEHVTELQSVKSFVQSMIDGVLPGGGTLSTGRVAYAGLFDVGGKFQQAWSALGATPPAVGASPQDTIYSVLGTNSDISNLLVFDAKLNSLKAFIWAGVTNIVGTDNFKNMSPLERVKAFNNIQNVFDYLNLPDAQSALQHSYNGMRDGWQLFQTTVSPSVQYDFVTAHKLWNQAQFANMVTVSKSFLNSKLPAEIAYWGSAAAAKAYGRAQAQAELANLQNMLTNLGTNIVISTGFIQ</sequence>
<name>A0ACD3ATQ2_9AGAR</name>
<protein>
    <submittedName>
        <fullName evidence="1">Uncharacterized protein</fullName>
    </submittedName>
</protein>